<dbReference type="Pfam" id="PF05686">
    <property type="entry name" value="Glyco_transf_90"/>
    <property type="match status" value="1"/>
</dbReference>
<protein>
    <submittedName>
        <fullName evidence="4">LOW QUALITY PROTEIN: O-glucosyltransferase rumi homolog</fullName>
    </submittedName>
</protein>
<dbReference type="InterPro" id="IPR051091">
    <property type="entry name" value="O-Glucosyltr/Glycosyltrsf_90"/>
</dbReference>
<evidence type="ECO:0000259" key="2">
    <source>
        <dbReference type="SMART" id="SM00672"/>
    </source>
</evidence>
<reference evidence="4" key="1">
    <citation type="submission" date="2025-08" db="UniProtKB">
        <authorList>
            <consortium name="RefSeq"/>
        </authorList>
    </citation>
    <scope>IDENTIFICATION</scope>
</reference>
<keyword evidence="1" id="KW-1133">Transmembrane helix</keyword>
<dbReference type="RefSeq" id="XP_039133039.1">
    <property type="nucleotide sequence ID" value="XM_039277105.1"/>
</dbReference>
<keyword evidence="1" id="KW-0472">Membrane</keyword>
<feature type="domain" description="Glycosyl transferase CAP10" evidence="2">
    <location>
        <begin position="169"/>
        <end position="418"/>
    </location>
</feature>
<dbReference type="GeneID" id="120270090"/>
<name>A0AB40BZX3_DIOCR</name>
<organism evidence="3 4">
    <name type="scientific">Dioscorea cayennensis subsp. rotundata</name>
    <name type="common">White Guinea yam</name>
    <name type="synonym">Dioscorea rotundata</name>
    <dbReference type="NCBI Taxonomy" id="55577"/>
    <lineage>
        <taxon>Eukaryota</taxon>
        <taxon>Viridiplantae</taxon>
        <taxon>Streptophyta</taxon>
        <taxon>Embryophyta</taxon>
        <taxon>Tracheophyta</taxon>
        <taxon>Spermatophyta</taxon>
        <taxon>Magnoliopsida</taxon>
        <taxon>Liliopsida</taxon>
        <taxon>Dioscoreales</taxon>
        <taxon>Dioscoreaceae</taxon>
        <taxon>Dioscorea</taxon>
    </lineage>
</organism>
<evidence type="ECO:0000313" key="3">
    <source>
        <dbReference type="Proteomes" id="UP001515500"/>
    </source>
</evidence>
<evidence type="ECO:0000313" key="4">
    <source>
        <dbReference type="RefSeq" id="XP_039133039.1"/>
    </source>
</evidence>
<dbReference type="SMART" id="SM00672">
    <property type="entry name" value="CAP10"/>
    <property type="match status" value="1"/>
</dbReference>
<dbReference type="PANTHER" id="PTHR12203">
    <property type="entry name" value="KDEL LYS-ASP-GLU-LEU CONTAINING - RELATED"/>
    <property type="match status" value="1"/>
</dbReference>
<sequence length="492" mass="57449">MKGEVNKIHGVVVFFMVATLAGALFTALWIYEALNLTPMMPSTTTTIILSTSSPPPPPPAPKTLIPFTCPTTNHSRTICHSSLPSSSSPPLHSSHSCPSYFRWIHQDLRPWRDTGITRDMVEHASNFAHFRIIILNGNLYILRYGHCFQTRDIFTIWGILQLLRRYPGRIPDIDLMFNCDDLPLIKAFDYNNNGSVATPPLFRYCSNDSMLDIPFPDWSFWGWPEINIKPWEKLKEELKEGNKRMKWIDREPYAYWKGNHLVASTRFDLLKCNVSQSHDWNARIYSQDWFNETRKGFKESNLAKQCIHRYKIYIEGNSWSVSEKYILACDSLTLLVKPKYYDFFTRDLMPVHHYWPVRDDLKCPSIKFAVEWGNKHKQKAQAMGREASNFIQENLKMDYVYDYMFHLLNEYAKLLKYKPTRPPRAVRWCSESMACRSEGLVKQFMMESMVNVSHYASPCALPPPFSPLELLMILRRKANSLKQVEKWDESVN</sequence>
<dbReference type="AlphaFoldDB" id="A0AB40BZX3"/>
<keyword evidence="1" id="KW-0812">Transmembrane</keyword>
<accession>A0AB40BZX3</accession>
<keyword evidence="3" id="KW-1185">Reference proteome</keyword>
<evidence type="ECO:0000256" key="1">
    <source>
        <dbReference type="SAM" id="Phobius"/>
    </source>
</evidence>
<dbReference type="Proteomes" id="UP001515500">
    <property type="component" value="Chromosome 2"/>
</dbReference>
<proteinExistence type="predicted"/>
<gene>
    <name evidence="4" type="primary">LOC120270090</name>
</gene>
<feature type="transmembrane region" description="Helical" evidence="1">
    <location>
        <begin position="12"/>
        <end position="31"/>
    </location>
</feature>
<dbReference type="PANTHER" id="PTHR12203:SF99">
    <property type="entry name" value="OS04G0534100 PROTEIN"/>
    <property type="match status" value="1"/>
</dbReference>
<dbReference type="InterPro" id="IPR006598">
    <property type="entry name" value="CAP10"/>
</dbReference>